<dbReference type="Proteomes" id="UP000616151">
    <property type="component" value="Unassembled WGS sequence"/>
</dbReference>
<gene>
    <name evidence="1" type="ORF">JHL16_16275</name>
</gene>
<evidence type="ECO:0000313" key="2">
    <source>
        <dbReference type="Proteomes" id="UP000616151"/>
    </source>
</evidence>
<organism evidence="1 2">
    <name type="scientific">Taklimakanibacter albus</name>
    <dbReference type="NCBI Taxonomy" id="2800327"/>
    <lineage>
        <taxon>Bacteria</taxon>
        <taxon>Pseudomonadati</taxon>
        <taxon>Pseudomonadota</taxon>
        <taxon>Alphaproteobacteria</taxon>
        <taxon>Hyphomicrobiales</taxon>
        <taxon>Aestuariivirgaceae</taxon>
        <taxon>Taklimakanibacter</taxon>
    </lineage>
</organism>
<comment type="caution">
    <text evidence="1">The sequence shown here is derived from an EMBL/GenBank/DDBJ whole genome shotgun (WGS) entry which is preliminary data.</text>
</comment>
<name>A0ACC5R5K5_9HYPH</name>
<reference evidence="1" key="1">
    <citation type="submission" date="2021-01" db="EMBL/GenBank/DDBJ databases">
        <authorList>
            <person name="Sun Q."/>
        </authorList>
    </citation>
    <scope>NUCLEOTIDE SEQUENCE</scope>
    <source>
        <strain evidence="1">YIM B02566</strain>
    </source>
</reference>
<dbReference type="EMBL" id="JAENHL010000007">
    <property type="protein sequence ID" value="MBK1867914.1"/>
    <property type="molecule type" value="Genomic_DNA"/>
</dbReference>
<keyword evidence="2" id="KW-1185">Reference proteome</keyword>
<sequence>MTDLSVLLESRPRPAGRRFALQRLPVSAKVAGLVLLAYAAVAMLAPAIAPYPPNEIFVGSPFEPPSAAFLLGTDSLGRDVLSRTIYGSRTILLMGGAAAGLSASIGGLLGMFIGYRGGVLDEVAMRMLEIIMSIPSIIFALLIVGSLGASAPLVAVTVGLLSVPNVARVVRAATQSVASEDFITAARARGETSLSIVLRELLPNVTGTLIVEFSIRTGYSILFIGGLGFLGFGAQPPTADWGLMVNEGRGTIDASIWPVAAPAAGMAMLVTAVNLFTDGVNRLFGPAEQGGVR</sequence>
<evidence type="ECO:0000313" key="1">
    <source>
        <dbReference type="EMBL" id="MBK1867914.1"/>
    </source>
</evidence>
<proteinExistence type="predicted"/>
<protein>
    <submittedName>
        <fullName evidence="1">ABC transporter permease</fullName>
    </submittedName>
</protein>
<accession>A0ACC5R5K5</accession>